<protein>
    <submittedName>
        <fullName evidence="1">Uncharacterized protein</fullName>
    </submittedName>
</protein>
<keyword evidence="2" id="KW-1185">Reference proteome</keyword>
<evidence type="ECO:0000313" key="2">
    <source>
        <dbReference type="Proteomes" id="UP000220922"/>
    </source>
</evidence>
<evidence type="ECO:0000313" key="1">
    <source>
        <dbReference type="EMBL" id="PDV97032.1"/>
    </source>
</evidence>
<comment type="caution">
    <text evidence="1">The sequence shown here is derived from an EMBL/GenBank/DDBJ whole genome shotgun (WGS) entry which is preliminary data.</text>
</comment>
<organism evidence="1 2">
    <name type="scientific">Candidatus Chloroploca asiatica</name>
    <dbReference type="NCBI Taxonomy" id="1506545"/>
    <lineage>
        <taxon>Bacteria</taxon>
        <taxon>Bacillati</taxon>
        <taxon>Chloroflexota</taxon>
        <taxon>Chloroflexia</taxon>
        <taxon>Chloroflexales</taxon>
        <taxon>Chloroflexineae</taxon>
        <taxon>Oscillochloridaceae</taxon>
        <taxon>Candidatus Chloroploca</taxon>
    </lineage>
</organism>
<proteinExistence type="predicted"/>
<accession>A0A2H3KT41</accession>
<dbReference type="EMBL" id="LYXE01000169">
    <property type="protein sequence ID" value="PDV97032.1"/>
    <property type="molecule type" value="Genomic_DNA"/>
</dbReference>
<dbReference type="Proteomes" id="UP000220922">
    <property type="component" value="Unassembled WGS sequence"/>
</dbReference>
<name>A0A2H3KT41_9CHLR</name>
<dbReference type="OrthoDB" id="164103at2"/>
<gene>
    <name evidence="1" type="ORF">A9Q02_19685</name>
</gene>
<sequence>MLLILFLIIALLLHWPYRWVRTWDFLGREVSEMRALMYHYTYGPRHDRLDYNGLSQLQVWLVQIIATVAARLQPELIAWLVELFRHLLP</sequence>
<dbReference type="RefSeq" id="WP_097654862.1">
    <property type="nucleotide sequence ID" value="NZ_LYXE01000169.1"/>
</dbReference>
<reference evidence="1 2" key="1">
    <citation type="submission" date="2016-05" db="EMBL/GenBank/DDBJ databases">
        <authorList>
            <person name="Lavstsen T."/>
            <person name="Jespersen J.S."/>
        </authorList>
    </citation>
    <scope>NUCLEOTIDE SEQUENCE [LARGE SCALE GENOMIC DNA]</scope>
    <source>
        <strain evidence="1 2">B7-9</strain>
    </source>
</reference>
<dbReference type="AlphaFoldDB" id="A0A2H3KT41"/>